<evidence type="ECO:0000256" key="3">
    <source>
        <dbReference type="ARBA" id="ARBA00022490"/>
    </source>
</evidence>
<dbReference type="SUPFAM" id="SSF69060">
    <property type="entry name" value="Arp2/3 complex 21 kDa subunit ARPC3"/>
    <property type="match status" value="1"/>
</dbReference>
<dbReference type="GO" id="GO:0034314">
    <property type="term" value="P:Arp2/3 complex-mediated actin nucleation"/>
    <property type="evidence" value="ECO:0007669"/>
    <property type="project" value="InterPro"/>
</dbReference>
<dbReference type="Proteomes" id="UP000095287">
    <property type="component" value="Unplaced"/>
</dbReference>
<organism evidence="6 7">
    <name type="scientific">Steinernema glaseri</name>
    <dbReference type="NCBI Taxonomy" id="37863"/>
    <lineage>
        <taxon>Eukaryota</taxon>
        <taxon>Metazoa</taxon>
        <taxon>Ecdysozoa</taxon>
        <taxon>Nematoda</taxon>
        <taxon>Chromadorea</taxon>
        <taxon>Rhabditida</taxon>
        <taxon>Tylenchina</taxon>
        <taxon>Panagrolaimomorpha</taxon>
        <taxon>Strongyloidoidea</taxon>
        <taxon>Steinernematidae</taxon>
        <taxon>Steinernema</taxon>
    </lineage>
</organism>
<evidence type="ECO:0000313" key="7">
    <source>
        <dbReference type="WBParaSite" id="L893_g18685.t2"/>
    </source>
</evidence>
<keyword evidence="3" id="KW-0963">Cytoplasm</keyword>
<dbReference type="InterPro" id="IPR007204">
    <property type="entry name" value="ARPC3"/>
</dbReference>
<dbReference type="PANTHER" id="PTHR12391">
    <property type="entry name" value="ARP2/3 COMPLEX 21 KD SUBUNIT"/>
    <property type="match status" value="1"/>
</dbReference>
<name>A0A1I7YQI0_9BILA</name>
<proteinExistence type="inferred from homology"/>
<protein>
    <submittedName>
        <fullName evidence="7">Actin-related protein 2/3 complex subunit 3</fullName>
    </submittedName>
</protein>
<keyword evidence="6" id="KW-1185">Reference proteome</keyword>
<comment type="subcellular location">
    <subcellularLocation>
        <location evidence="1">Cytoplasm</location>
        <location evidence="1">Cytoskeleton</location>
    </subcellularLocation>
</comment>
<comment type="similarity">
    <text evidence="2">Belongs to the ARPC3 family.</text>
</comment>
<keyword evidence="4" id="KW-0009">Actin-binding</keyword>
<evidence type="ECO:0000256" key="4">
    <source>
        <dbReference type="ARBA" id="ARBA00023203"/>
    </source>
</evidence>
<dbReference type="Pfam" id="PF04062">
    <property type="entry name" value="P21-Arc"/>
    <property type="match status" value="1"/>
</dbReference>
<dbReference type="WBParaSite" id="L893_g18685.t2">
    <property type="protein sequence ID" value="L893_g18685.t2"/>
    <property type="gene ID" value="L893_g18685"/>
</dbReference>
<accession>A0A1I7YQI0</accession>
<evidence type="ECO:0000256" key="5">
    <source>
        <dbReference type="ARBA" id="ARBA00023212"/>
    </source>
</evidence>
<dbReference type="InterPro" id="IPR036753">
    <property type="entry name" value="ARPC3_sf"/>
</dbReference>
<dbReference type="GO" id="GO:0030833">
    <property type="term" value="P:regulation of actin filament polymerization"/>
    <property type="evidence" value="ECO:0007669"/>
    <property type="project" value="InterPro"/>
</dbReference>
<evidence type="ECO:0000256" key="2">
    <source>
        <dbReference type="ARBA" id="ARBA00010856"/>
    </source>
</evidence>
<evidence type="ECO:0000313" key="6">
    <source>
        <dbReference type="Proteomes" id="UP000095287"/>
    </source>
</evidence>
<sequence length="220" mass="25308">MLFRIRGERFCSYIFVITWYFQVVTEGVETTASTTATAAMPAYHSKFTECDMMVGNMGLLPLRTNFKGPAPRVPADHEDIIDEALLYFKPNIFFREFEIKGPADRTLIYLTFYIVECLKKVQKSPSKSQAVKDLTTLALSQKLPIPGETQFPLNQHYKAPANAQEEETMRAYLQQLRQELGMRLVEHCFDPTTDKATKWWLCFARKRFMDKSLVSPGTVL</sequence>
<evidence type="ECO:0000256" key="1">
    <source>
        <dbReference type="ARBA" id="ARBA00004245"/>
    </source>
</evidence>
<dbReference type="AlphaFoldDB" id="A0A1I7YQI0"/>
<keyword evidence="5" id="KW-0206">Cytoskeleton</keyword>
<dbReference type="GO" id="GO:0003779">
    <property type="term" value="F:actin binding"/>
    <property type="evidence" value="ECO:0007669"/>
    <property type="project" value="UniProtKB-KW"/>
</dbReference>
<dbReference type="GO" id="GO:0005885">
    <property type="term" value="C:Arp2/3 protein complex"/>
    <property type="evidence" value="ECO:0007669"/>
    <property type="project" value="InterPro"/>
</dbReference>
<dbReference type="Gene3D" id="1.10.1760.10">
    <property type="entry name" value="Actin-related protein 2/3 complex subunit 3"/>
    <property type="match status" value="1"/>
</dbReference>
<reference evidence="7" key="1">
    <citation type="submission" date="2016-11" db="UniProtKB">
        <authorList>
            <consortium name="WormBaseParasite"/>
        </authorList>
    </citation>
    <scope>IDENTIFICATION</scope>
</reference>